<sequence length="103" mass="11593">MNLLLPSVSEATPGSRLAAGQSQIHQRSFPQPFRFTFCSDSVCFISIPSSRFFHFLVLLLSSLLLSTRTSTNLDSPFSITRLICLLLLQTHHSFIASRRIRPL</sequence>
<dbReference type="GeneID" id="36623342"/>
<dbReference type="RefSeq" id="XP_024776575.1">
    <property type="nucleotide sequence ID" value="XM_024914776.1"/>
</dbReference>
<protein>
    <submittedName>
        <fullName evidence="1">Uncharacterized protein</fullName>
    </submittedName>
</protein>
<accession>A0A2T4AJ05</accession>
<dbReference type="Proteomes" id="UP000241690">
    <property type="component" value="Unassembled WGS sequence"/>
</dbReference>
<evidence type="ECO:0000313" key="2">
    <source>
        <dbReference type="Proteomes" id="UP000241690"/>
    </source>
</evidence>
<keyword evidence="2" id="KW-1185">Reference proteome</keyword>
<reference evidence="1 2" key="1">
    <citation type="submission" date="2016-07" db="EMBL/GenBank/DDBJ databases">
        <title>Multiple horizontal gene transfer events from other fungi enriched the ability of initially mycotrophic Trichoderma (Ascomycota) to feed on dead plant biomass.</title>
        <authorList>
            <consortium name="DOE Joint Genome Institute"/>
            <person name="Aerts A."/>
            <person name="Atanasova L."/>
            <person name="Chenthamara K."/>
            <person name="Zhang J."/>
            <person name="Grujic M."/>
            <person name="Henrissat B."/>
            <person name="Kuo A."/>
            <person name="Salamov A."/>
            <person name="Lipzen A."/>
            <person name="Labutti K."/>
            <person name="Barry K."/>
            <person name="Miao Y."/>
            <person name="Rahimi M.J."/>
            <person name="Shen Q."/>
            <person name="Grigoriev I.V."/>
            <person name="Kubicek C.P."/>
            <person name="Druzhinina I.S."/>
        </authorList>
    </citation>
    <scope>NUCLEOTIDE SEQUENCE [LARGE SCALE GENOMIC DNA]</scope>
    <source>
        <strain evidence="1 2">CBS 226.95</strain>
    </source>
</reference>
<organism evidence="1 2">
    <name type="scientific">Trichoderma harzianum CBS 226.95</name>
    <dbReference type="NCBI Taxonomy" id="983964"/>
    <lineage>
        <taxon>Eukaryota</taxon>
        <taxon>Fungi</taxon>
        <taxon>Dikarya</taxon>
        <taxon>Ascomycota</taxon>
        <taxon>Pezizomycotina</taxon>
        <taxon>Sordariomycetes</taxon>
        <taxon>Hypocreomycetidae</taxon>
        <taxon>Hypocreales</taxon>
        <taxon>Hypocreaceae</taxon>
        <taxon>Trichoderma</taxon>
    </lineage>
</organism>
<gene>
    <name evidence="1" type="ORF">M431DRAFT_388738</name>
</gene>
<proteinExistence type="predicted"/>
<evidence type="ECO:0000313" key="1">
    <source>
        <dbReference type="EMBL" id="PTB56898.1"/>
    </source>
</evidence>
<dbReference type="AlphaFoldDB" id="A0A2T4AJ05"/>
<name>A0A2T4AJ05_TRIHA</name>
<dbReference type="EMBL" id="KZ679678">
    <property type="protein sequence ID" value="PTB56898.1"/>
    <property type="molecule type" value="Genomic_DNA"/>
</dbReference>